<dbReference type="InterPro" id="IPR001320">
    <property type="entry name" value="Iontro_rcpt_C"/>
</dbReference>
<dbReference type="SMART" id="SM00079">
    <property type="entry name" value="PBPe"/>
    <property type="match status" value="1"/>
</dbReference>
<keyword evidence="8 14" id="KW-0472">Membrane</keyword>
<dbReference type="PANTHER" id="PTHR18966">
    <property type="entry name" value="IONOTROPIC GLUTAMATE RECEPTOR"/>
    <property type="match status" value="1"/>
</dbReference>
<reference evidence="16 17" key="1">
    <citation type="journal article" date="2018" name="Nat. Genet.">
        <title>The Rosa genome provides new insights in the design of modern roses.</title>
        <authorList>
            <person name="Bendahmane M."/>
        </authorList>
    </citation>
    <scope>NUCLEOTIDE SEQUENCE [LARGE SCALE GENOMIC DNA]</scope>
    <source>
        <strain evidence="17">cv. Old Blush</strain>
    </source>
</reference>
<dbReference type="Proteomes" id="UP000238479">
    <property type="component" value="Chromosome 6"/>
</dbReference>
<keyword evidence="11" id="KW-1071">Ligand-gated ion channel</keyword>
<evidence type="ECO:0000256" key="13">
    <source>
        <dbReference type="SAM" id="MobiDB-lite"/>
    </source>
</evidence>
<dbReference type="FunFam" id="1.10.287.70:FF:000037">
    <property type="entry name" value="Glutamate receptor"/>
    <property type="match status" value="1"/>
</dbReference>
<dbReference type="FunFam" id="3.40.190.10:FF:000195">
    <property type="entry name" value="Glutamate receptor 2.7"/>
    <property type="match status" value="1"/>
</dbReference>
<keyword evidence="4 14" id="KW-0812">Transmembrane</keyword>
<comment type="caution">
    <text evidence="16">The sequence shown here is derived from an EMBL/GenBank/DDBJ whole genome shotgun (WGS) entry which is preliminary data.</text>
</comment>
<evidence type="ECO:0000256" key="6">
    <source>
        <dbReference type="ARBA" id="ARBA00022989"/>
    </source>
</evidence>
<sequence length="572" mass="63596">MINTSIDLETFRVSQSGQLLRQSLSRTRFKGLTGDFSFVNGELQSSAFEIVNVNGHGTVRTIGFWTSQGGLLKKISLNCTNANNVGLGSIIWPRDSTSIPKGWEIPTNGKKLRVGVPVDNGFPEFVKVVLDPITNTTEATGSCIDIFNAAIQKLPYAVTYDFIPFALSKPDGTPASTYNDLNFDDVVAATTIRGNRSLYVDFTLPFTESGVGMLVLMKDQNKSKNAWFFLQPLAKDLCLSTVCCFIFIAFVIWFLEHRINEDFRGNPWCQISTSFWFSFSTITFSQKRVVSNSARFVVLIWVFVIMILTQSYTASLMSRLTIQQLQPTYTNINELINNKEYVGYPEGSFVYELLIQSGFDPSMIRVYKSKDECDDLLTKGSRTGGISAAIDETPFIRLFLAKFCSKYTMVGPIFKTDGFAFVFRKGSPLAPDISRAILNVTEGDKMKEIEKKWFSKQTECSTTKPMVSESKKLGLDTFWGLFSVVGAASLFALLISTLYFCTHDDDSVIVTSTPPNDASNTDFNDSPSEQGTPVDQRSLIIPMHIGTESDSLNHQILANTSPQHEGAEENNA</sequence>
<feature type="transmembrane region" description="Helical" evidence="14">
    <location>
        <begin position="237"/>
        <end position="255"/>
    </location>
</feature>
<comment type="similarity">
    <text evidence="2">Belongs to the glutamate-gated ion channel (TC 1.A.10.1) family.</text>
</comment>
<dbReference type="GO" id="GO:0016020">
    <property type="term" value="C:membrane"/>
    <property type="evidence" value="ECO:0007669"/>
    <property type="project" value="UniProtKB-SubCell"/>
</dbReference>
<evidence type="ECO:0000256" key="10">
    <source>
        <dbReference type="ARBA" id="ARBA00023180"/>
    </source>
</evidence>
<gene>
    <name evidence="16" type="ORF">RchiOBHm_Chr6g0269681</name>
</gene>
<feature type="transmembrane region" description="Helical" evidence="14">
    <location>
        <begin position="478"/>
        <end position="500"/>
    </location>
</feature>
<dbReference type="SUPFAM" id="SSF53850">
    <property type="entry name" value="Periplasmic binding protein-like II"/>
    <property type="match status" value="1"/>
</dbReference>
<evidence type="ECO:0000256" key="7">
    <source>
        <dbReference type="ARBA" id="ARBA00023065"/>
    </source>
</evidence>
<dbReference type="GO" id="GO:0015276">
    <property type="term" value="F:ligand-gated monoatomic ion channel activity"/>
    <property type="evidence" value="ECO:0007669"/>
    <property type="project" value="InterPro"/>
</dbReference>
<dbReference type="Pfam" id="PF00060">
    <property type="entry name" value="Lig_chan"/>
    <property type="match status" value="1"/>
</dbReference>
<dbReference type="Gene3D" id="3.40.50.2300">
    <property type="match status" value="1"/>
</dbReference>
<evidence type="ECO:0000313" key="16">
    <source>
        <dbReference type="EMBL" id="PRQ24191.1"/>
    </source>
</evidence>
<keyword evidence="10" id="KW-0325">Glycoprotein</keyword>
<keyword evidence="9" id="KW-0675">Receptor</keyword>
<evidence type="ECO:0000256" key="14">
    <source>
        <dbReference type="SAM" id="Phobius"/>
    </source>
</evidence>
<dbReference type="Gene3D" id="3.40.190.10">
    <property type="entry name" value="Periplasmic binding protein-like II"/>
    <property type="match status" value="2"/>
</dbReference>
<evidence type="ECO:0000256" key="2">
    <source>
        <dbReference type="ARBA" id="ARBA00008685"/>
    </source>
</evidence>
<keyword evidence="12" id="KW-0407">Ion channel</keyword>
<feature type="domain" description="Ionotropic glutamate receptor C-terminal" evidence="15">
    <location>
        <begin position="111"/>
        <end position="456"/>
    </location>
</feature>
<evidence type="ECO:0000256" key="9">
    <source>
        <dbReference type="ARBA" id="ARBA00023170"/>
    </source>
</evidence>
<dbReference type="EMBL" id="PDCK01000044">
    <property type="protein sequence ID" value="PRQ24191.1"/>
    <property type="molecule type" value="Genomic_DNA"/>
</dbReference>
<dbReference type="Gramene" id="PRQ24191">
    <property type="protein sequence ID" value="PRQ24191"/>
    <property type="gene ID" value="RchiOBHm_Chr6g0269681"/>
</dbReference>
<evidence type="ECO:0000256" key="12">
    <source>
        <dbReference type="ARBA" id="ARBA00023303"/>
    </source>
</evidence>
<keyword evidence="6 14" id="KW-1133">Transmembrane helix</keyword>
<dbReference type="SUPFAM" id="SSF53822">
    <property type="entry name" value="Periplasmic binding protein-like I"/>
    <property type="match status" value="1"/>
</dbReference>
<dbReference type="Pfam" id="PF01094">
    <property type="entry name" value="ANF_receptor"/>
    <property type="match status" value="1"/>
</dbReference>
<dbReference type="InterPro" id="IPR015683">
    <property type="entry name" value="Ionotropic_Glu_rcpt"/>
</dbReference>
<dbReference type="Gene3D" id="1.10.287.70">
    <property type="match status" value="1"/>
</dbReference>
<protein>
    <submittedName>
        <fullName evidence="16">Putative periplasmic binding protein-like I</fullName>
    </submittedName>
</protein>
<accession>A0A2P6PQI9</accession>
<dbReference type="InterPro" id="IPR028082">
    <property type="entry name" value="Peripla_BP_I"/>
</dbReference>
<keyword evidence="7" id="KW-0406">Ion transport</keyword>
<evidence type="ECO:0000259" key="15">
    <source>
        <dbReference type="SMART" id="SM00079"/>
    </source>
</evidence>
<keyword evidence="17" id="KW-1185">Reference proteome</keyword>
<dbReference type="OMA" id="MEIENTW"/>
<name>A0A2P6PQI9_ROSCH</name>
<evidence type="ECO:0000256" key="5">
    <source>
        <dbReference type="ARBA" id="ARBA00022729"/>
    </source>
</evidence>
<evidence type="ECO:0000256" key="11">
    <source>
        <dbReference type="ARBA" id="ARBA00023286"/>
    </source>
</evidence>
<dbReference type="AlphaFoldDB" id="A0A2P6PQI9"/>
<dbReference type="CDD" id="cd13686">
    <property type="entry name" value="GluR_Plant"/>
    <property type="match status" value="1"/>
</dbReference>
<keyword evidence="5" id="KW-0732">Signal</keyword>
<keyword evidence="3" id="KW-0813">Transport</keyword>
<organism evidence="16 17">
    <name type="scientific">Rosa chinensis</name>
    <name type="common">China rose</name>
    <dbReference type="NCBI Taxonomy" id="74649"/>
    <lineage>
        <taxon>Eukaryota</taxon>
        <taxon>Viridiplantae</taxon>
        <taxon>Streptophyta</taxon>
        <taxon>Embryophyta</taxon>
        <taxon>Tracheophyta</taxon>
        <taxon>Spermatophyta</taxon>
        <taxon>Magnoliopsida</taxon>
        <taxon>eudicotyledons</taxon>
        <taxon>Gunneridae</taxon>
        <taxon>Pentapetalae</taxon>
        <taxon>rosids</taxon>
        <taxon>fabids</taxon>
        <taxon>Rosales</taxon>
        <taxon>Rosaceae</taxon>
        <taxon>Rosoideae</taxon>
        <taxon>Rosoideae incertae sedis</taxon>
        <taxon>Rosa</taxon>
    </lineage>
</organism>
<proteinExistence type="inferred from homology"/>
<dbReference type="SUPFAM" id="SSF81324">
    <property type="entry name" value="Voltage-gated potassium channels"/>
    <property type="match status" value="1"/>
</dbReference>
<feature type="transmembrane region" description="Helical" evidence="14">
    <location>
        <begin position="294"/>
        <end position="314"/>
    </location>
</feature>
<evidence type="ECO:0000256" key="3">
    <source>
        <dbReference type="ARBA" id="ARBA00022448"/>
    </source>
</evidence>
<evidence type="ECO:0000256" key="8">
    <source>
        <dbReference type="ARBA" id="ARBA00023136"/>
    </source>
</evidence>
<dbReference type="InterPro" id="IPR001828">
    <property type="entry name" value="ANF_lig-bd_rcpt"/>
</dbReference>
<feature type="region of interest" description="Disordered" evidence="13">
    <location>
        <begin position="511"/>
        <end position="534"/>
    </location>
</feature>
<evidence type="ECO:0000256" key="4">
    <source>
        <dbReference type="ARBA" id="ARBA00022692"/>
    </source>
</evidence>
<evidence type="ECO:0000313" key="17">
    <source>
        <dbReference type="Proteomes" id="UP000238479"/>
    </source>
</evidence>
<comment type="subcellular location">
    <subcellularLocation>
        <location evidence="1">Membrane</location>
        <topology evidence="1">Multi-pass membrane protein</topology>
    </subcellularLocation>
</comment>
<evidence type="ECO:0000256" key="1">
    <source>
        <dbReference type="ARBA" id="ARBA00004141"/>
    </source>
</evidence>